<dbReference type="PANTHER" id="PTHR31001">
    <property type="entry name" value="UNCHARACTERIZED TRANSCRIPTIONAL REGULATORY PROTEIN"/>
    <property type="match status" value="1"/>
</dbReference>
<evidence type="ECO:0000256" key="5">
    <source>
        <dbReference type="ARBA" id="ARBA00023163"/>
    </source>
</evidence>
<evidence type="ECO:0000256" key="3">
    <source>
        <dbReference type="ARBA" id="ARBA00023015"/>
    </source>
</evidence>
<dbReference type="SMART" id="SM00066">
    <property type="entry name" value="GAL4"/>
    <property type="match status" value="1"/>
</dbReference>
<dbReference type="PANTHER" id="PTHR31001:SF74">
    <property type="entry name" value="ZN(II)2CYS6 TRANSCRIPTION FACTOR (EUROFUNG)"/>
    <property type="match status" value="1"/>
</dbReference>
<feature type="compositionally biased region" description="Low complexity" evidence="7">
    <location>
        <begin position="1"/>
        <end position="13"/>
    </location>
</feature>
<evidence type="ECO:0000256" key="7">
    <source>
        <dbReference type="SAM" id="MobiDB-lite"/>
    </source>
</evidence>
<dbReference type="RefSeq" id="XP_040701051.1">
    <property type="nucleotide sequence ID" value="XM_040839954.1"/>
</dbReference>
<feature type="region of interest" description="Disordered" evidence="7">
    <location>
        <begin position="176"/>
        <end position="195"/>
    </location>
</feature>
<sequence>MDSSQSAQKSDAATPSQPVFNPSRRREKPQLSCNPCRRRKSRCDRKRPCALCSIRGQTCTYSENSSTVAAPSRTAPTAPSNTHDRLVQLERLVMSVMSNSAAVANMHTNTDVRQLVPTPTDTMPEDTPIDERSECGSMKISASELRYIGGDHWVAILEGIADLKDHVDREEQLRLAESPGQIADDPEDNNGDSNASGRDGAFLLYGRCHPTSREDILSALPPRYAVDRYISRYFNYLDLVSAAAVHAPAFLREYEAFWADPSAVPIIWVGLLFSMICLACLASNQPDNRDNELLSLQIDLYREKTVQCLIMGEYTKSGPYVLETVINYIYAEFCVCTDANRDMWYLLAVEVNLAMRTGYHRDPSHFPGISPFQAEMRRRVWATVLMSDIMISNQMGMPRMISDWKCDTAEPRNLNDADFDEDTKELPPPRPETELTTALGIIARRRMLKALGIIADLTSRVKPCSYEEVMQVDRILHDAAANIPAPLKWKSMAASVTDSPQVIIARLFIRHMLYKGQIMLHQRFLCMQSPTGKQDGFDYSRQACIDASMGTLELQNVLDEETCAGGQLHEMRWRVTSVMNHQFLTAAMILCSLLHNGRTMERKDKILRALQRAKGIWMRRSSTSKEAKRAADTVGIVLSRMGGGGRSGPNLNADAGDSLNIPDSSGDFGLVPDNPIPGNMGFHDPDQFIMPGILGAIIPPVLEDQNMSYNAHSTAPLDDWMFMNWDNPGGIYHG</sequence>
<dbReference type="GO" id="GO:0000981">
    <property type="term" value="F:DNA-binding transcription factor activity, RNA polymerase II-specific"/>
    <property type="evidence" value="ECO:0007669"/>
    <property type="project" value="InterPro"/>
</dbReference>
<dbReference type="InterPro" id="IPR001138">
    <property type="entry name" value="Zn2Cys6_DnaBD"/>
</dbReference>
<dbReference type="CDD" id="cd12148">
    <property type="entry name" value="fungal_TF_MHR"/>
    <property type="match status" value="1"/>
</dbReference>
<gene>
    <name evidence="9" type="ORF">ASPSYDRAFT_1125789</name>
</gene>
<evidence type="ECO:0000256" key="2">
    <source>
        <dbReference type="ARBA" id="ARBA00022723"/>
    </source>
</evidence>
<keyword evidence="3" id="KW-0805">Transcription regulation</keyword>
<keyword evidence="4" id="KW-0238">DNA-binding</keyword>
<evidence type="ECO:0000259" key="8">
    <source>
        <dbReference type="PROSITE" id="PS50048"/>
    </source>
</evidence>
<comment type="subcellular location">
    <subcellularLocation>
        <location evidence="1">Nucleus</location>
    </subcellularLocation>
</comment>
<keyword evidence="6" id="KW-0539">Nucleus</keyword>
<evidence type="ECO:0000256" key="6">
    <source>
        <dbReference type="ARBA" id="ARBA00023242"/>
    </source>
</evidence>
<dbReference type="GO" id="GO:0008270">
    <property type="term" value="F:zinc ion binding"/>
    <property type="evidence" value="ECO:0007669"/>
    <property type="project" value="InterPro"/>
</dbReference>
<name>A0A1L9TCX1_9EURO</name>
<dbReference type="EMBL" id="KV878589">
    <property type="protein sequence ID" value="OJJ57245.1"/>
    <property type="molecule type" value="Genomic_DNA"/>
</dbReference>
<dbReference type="GO" id="GO:0006351">
    <property type="term" value="P:DNA-templated transcription"/>
    <property type="evidence" value="ECO:0007669"/>
    <property type="project" value="InterPro"/>
</dbReference>
<protein>
    <recommendedName>
        <fullName evidence="8">Zn(2)-C6 fungal-type domain-containing protein</fullName>
    </recommendedName>
</protein>
<feature type="region of interest" description="Disordered" evidence="7">
    <location>
        <begin position="1"/>
        <end position="38"/>
    </location>
</feature>
<dbReference type="GO" id="GO:0003677">
    <property type="term" value="F:DNA binding"/>
    <property type="evidence" value="ECO:0007669"/>
    <property type="project" value="UniProtKB-KW"/>
</dbReference>
<dbReference type="Pfam" id="PF00172">
    <property type="entry name" value="Zn_clus"/>
    <property type="match status" value="1"/>
</dbReference>
<dbReference type="STRING" id="1036612.A0A1L9TCX1"/>
<dbReference type="GO" id="GO:0005634">
    <property type="term" value="C:nucleus"/>
    <property type="evidence" value="ECO:0007669"/>
    <property type="project" value="UniProtKB-SubCell"/>
</dbReference>
<evidence type="ECO:0000256" key="1">
    <source>
        <dbReference type="ARBA" id="ARBA00004123"/>
    </source>
</evidence>
<feature type="domain" description="Zn(2)-C6 fungal-type" evidence="8">
    <location>
        <begin position="32"/>
        <end position="61"/>
    </location>
</feature>
<evidence type="ECO:0000256" key="4">
    <source>
        <dbReference type="ARBA" id="ARBA00023125"/>
    </source>
</evidence>
<dbReference type="Gene3D" id="4.10.240.10">
    <property type="entry name" value="Zn(2)-C6 fungal-type DNA-binding domain"/>
    <property type="match status" value="1"/>
</dbReference>
<reference evidence="10" key="1">
    <citation type="journal article" date="2017" name="Genome Biol.">
        <title>Comparative genomics reveals high biological diversity and specific adaptations in the industrially and medically important fungal genus Aspergillus.</title>
        <authorList>
            <person name="de Vries R.P."/>
            <person name="Riley R."/>
            <person name="Wiebenga A."/>
            <person name="Aguilar-Osorio G."/>
            <person name="Amillis S."/>
            <person name="Uchima C.A."/>
            <person name="Anderluh G."/>
            <person name="Asadollahi M."/>
            <person name="Askin M."/>
            <person name="Barry K."/>
            <person name="Battaglia E."/>
            <person name="Bayram O."/>
            <person name="Benocci T."/>
            <person name="Braus-Stromeyer S.A."/>
            <person name="Caldana C."/>
            <person name="Canovas D."/>
            <person name="Cerqueira G.C."/>
            <person name="Chen F."/>
            <person name="Chen W."/>
            <person name="Choi C."/>
            <person name="Clum A."/>
            <person name="Dos Santos R.A."/>
            <person name="Damasio A.R."/>
            <person name="Diallinas G."/>
            <person name="Emri T."/>
            <person name="Fekete E."/>
            <person name="Flipphi M."/>
            <person name="Freyberg S."/>
            <person name="Gallo A."/>
            <person name="Gournas C."/>
            <person name="Habgood R."/>
            <person name="Hainaut M."/>
            <person name="Harispe M.L."/>
            <person name="Henrissat B."/>
            <person name="Hilden K.S."/>
            <person name="Hope R."/>
            <person name="Hossain A."/>
            <person name="Karabika E."/>
            <person name="Karaffa L."/>
            <person name="Karanyi Z."/>
            <person name="Krasevec N."/>
            <person name="Kuo A."/>
            <person name="Kusch H."/>
            <person name="LaButti K."/>
            <person name="Lagendijk E.L."/>
            <person name="Lapidus A."/>
            <person name="Levasseur A."/>
            <person name="Lindquist E."/>
            <person name="Lipzen A."/>
            <person name="Logrieco A.F."/>
            <person name="MacCabe A."/>
            <person name="Maekelae M.R."/>
            <person name="Malavazi I."/>
            <person name="Melin P."/>
            <person name="Meyer V."/>
            <person name="Mielnichuk N."/>
            <person name="Miskei M."/>
            <person name="Molnar A.P."/>
            <person name="Mule G."/>
            <person name="Ngan C.Y."/>
            <person name="Orejas M."/>
            <person name="Orosz E."/>
            <person name="Ouedraogo J.P."/>
            <person name="Overkamp K.M."/>
            <person name="Park H.-S."/>
            <person name="Perrone G."/>
            <person name="Piumi F."/>
            <person name="Punt P.J."/>
            <person name="Ram A.F."/>
            <person name="Ramon A."/>
            <person name="Rauscher S."/>
            <person name="Record E."/>
            <person name="Riano-Pachon D.M."/>
            <person name="Robert V."/>
            <person name="Roehrig J."/>
            <person name="Ruller R."/>
            <person name="Salamov A."/>
            <person name="Salih N.S."/>
            <person name="Samson R.A."/>
            <person name="Sandor E."/>
            <person name="Sanguinetti M."/>
            <person name="Schuetze T."/>
            <person name="Sepcic K."/>
            <person name="Shelest E."/>
            <person name="Sherlock G."/>
            <person name="Sophianopoulou V."/>
            <person name="Squina F.M."/>
            <person name="Sun H."/>
            <person name="Susca A."/>
            <person name="Todd R.B."/>
            <person name="Tsang A."/>
            <person name="Unkles S.E."/>
            <person name="van de Wiele N."/>
            <person name="van Rossen-Uffink D."/>
            <person name="Oliveira J.V."/>
            <person name="Vesth T.C."/>
            <person name="Visser J."/>
            <person name="Yu J.-H."/>
            <person name="Zhou M."/>
            <person name="Andersen M.R."/>
            <person name="Archer D.B."/>
            <person name="Baker S.E."/>
            <person name="Benoit I."/>
            <person name="Brakhage A.A."/>
            <person name="Braus G.H."/>
            <person name="Fischer R."/>
            <person name="Frisvad J.C."/>
            <person name="Goldman G.H."/>
            <person name="Houbraken J."/>
            <person name="Oakley B."/>
            <person name="Pocsi I."/>
            <person name="Scazzocchio C."/>
            <person name="Seiboth B."/>
            <person name="vanKuyk P.A."/>
            <person name="Wortman J."/>
            <person name="Dyer P.S."/>
            <person name="Grigoriev I.V."/>
        </authorList>
    </citation>
    <scope>NUCLEOTIDE SEQUENCE [LARGE SCALE GENOMIC DNA]</scope>
    <source>
        <strain evidence="10">CBS 593.65</strain>
    </source>
</reference>
<keyword evidence="5" id="KW-0804">Transcription</keyword>
<keyword evidence="2" id="KW-0479">Metal-binding</keyword>
<dbReference type="Proteomes" id="UP000184356">
    <property type="component" value="Unassembled WGS sequence"/>
</dbReference>
<dbReference type="SUPFAM" id="SSF57701">
    <property type="entry name" value="Zn2/Cys6 DNA-binding domain"/>
    <property type="match status" value="1"/>
</dbReference>
<organism evidence="9 10">
    <name type="scientific">Aspergillus sydowii CBS 593.65</name>
    <dbReference type="NCBI Taxonomy" id="1036612"/>
    <lineage>
        <taxon>Eukaryota</taxon>
        <taxon>Fungi</taxon>
        <taxon>Dikarya</taxon>
        <taxon>Ascomycota</taxon>
        <taxon>Pezizomycotina</taxon>
        <taxon>Eurotiomycetes</taxon>
        <taxon>Eurotiomycetidae</taxon>
        <taxon>Eurotiales</taxon>
        <taxon>Aspergillaceae</taxon>
        <taxon>Aspergillus</taxon>
        <taxon>Aspergillus subgen. Nidulantes</taxon>
    </lineage>
</organism>
<evidence type="ECO:0000313" key="9">
    <source>
        <dbReference type="EMBL" id="OJJ57245.1"/>
    </source>
</evidence>
<dbReference type="AlphaFoldDB" id="A0A1L9TCX1"/>
<dbReference type="GeneID" id="63756027"/>
<proteinExistence type="predicted"/>
<dbReference type="InterPro" id="IPR050613">
    <property type="entry name" value="Sec_Metabolite_Reg"/>
</dbReference>
<evidence type="ECO:0000313" key="10">
    <source>
        <dbReference type="Proteomes" id="UP000184356"/>
    </source>
</evidence>
<keyword evidence="10" id="KW-1185">Reference proteome</keyword>
<dbReference type="InterPro" id="IPR036864">
    <property type="entry name" value="Zn2-C6_fun-type_DNA-bd_sf"/>
</dbReference>
<dbReference type="VEuPathDB" id="FungiDB:ASPSYDRAFT_1125789"/>
<dbReference type="InterPro" id="IPR007219">
    <property type="entry name" value="XnlR_reg_dom"/>
</dbReference>
<dbReference type="SMART" id="SM00906">
    <property type="entry name" value="Fungal_trans"/>
    <property type="match status" value="1"/>
</dbReference>
<dbReference type="PROSITE" id="PS00463">
    <property type="entry name" value="ZN2_CY6_FUNGAL_1"/>
    <property type="match status" value="1"/>
</dbReference>
<dbReference type="OrthoDB" id="4934715at2759"/>
<dbReference type="CDD" id="cd00067">
    <property type="entry name" value="GAL4"/>
    <property type="match status" value="1"/>
</dbReference>
<dbReference type="Pfam" id="PF04082">
    <property type="entry name" value="Fungal_trans"/>
    <property type="match status" value="1"/>
</dbReference>
<dbReference type="PROSITE" id="PS50048">
    <property type="entry name" value="ZN2_CY6_FUNGAL_2"/>
    <property type="match status" value="1"/>
</dbReference>
<accession>A0A1L9TCX1</accession>